<dbReference type="Proteomes" id="UP000243406">
    <property type="component" value="Unassembled WGS sequence"/>
</dbReference>
<dbReference type="RefSeq" id="WP_079588211.1">
    <property type="nucleotide sequence ID" value="NZ_FUYN01000001.1"/>
</dbReference>
<evidence type="ECO:0000256" key="3">
    <source>
        <dbReference type="ARBA" id="ARBA00022679"/>
    </source>
</evidence>
<dbReference type="GO" id="GO:0009103">
    <property type="term" value="P:lipopolysaccharide biosynthetic process"/>
    <property type="evidence" value="ECO:0007669"/>
    <property type="project" value="UniProtKB-KW"/>
</dbReference>
<keyword evidence="5" id="KW-0448">Lipopolysaccharide biosynthesis</keyword>
<keyword evidence="7" id="KW-0472">Membrane</keyword>
<evidence type="ECO:0000259" key="8">
    <source>
        <dbReference type="Pfam" id="PF00535"/>
    </source>
</evidence>
<dbReference type="Pfam" id="PF00535">
    <property type="entry name" value="Glycos_transf_2"/>
    <property type="match status" value="1"/>
</dbReference>
<keyword evidence="1" id="KW-1003">Cell membrane</keyword>
<keyword evidence="2" id="KW-0328">Glycosyltransferase</keyword>
<evidence type="ECO:0000256" key="5">
    <source>
        <dbReference type="ARBA" id="ARBA00022985"/>
    </source>
</evidence>
<protein>
    <submittedName>
        <fullName evidence="9">Undecaprenyl-phosphate 4-deoxy-4-formamido-L-arabinose transferase</fullName>
    </submittedName>
</protein>
<dbReference type="InterPro" id="IPR050256">
    <property type="entry name" value="Glycosyltransferase_2"/>
</dbReference>
<proteinExistence type="predicted"/>
<evidence type="ECO:0000313" key="10">
    <source>
        <dbReference type="Proteomes" id="UP000243406"/>
    </source>
</evidence>
<gene>
    <name evidence="9" type="ORF">SAMN02745120_0206</name>
</gene>
<dbReference type="GO" id="GO:0005886">
    <property type="term" value="C:plasma membrane"/>
    <property type="evidence" value="ECO:0007669"/>
    <property type="project" value="TreeGrafter"/>
</dbReference>
<name>A0A1T4ZQ35_9FIRM</name>
<keyword evidence="10" id="KW-1185">Reference proteome</keyword>
<evidence type="ECO:0000256" key="7">
    <source>
        <dbReference type="ARBA" id="ARBA00023136"/>
    </source>
</evidence>
<dbReference type="GO" id="GO:0099621">
    <property type="term" value="F:undecaprenyl-phosphate 4-deoxy-4-formamido-L-arabinose transferase activity"/>
    <property type="evidence" value="ECO:0007669"/>
    <property type="project" value="TreeGrafter"/>
</dbReference>
<evidence type="ECO:0000313" key="9">
    <source>
        <dbReference type="EMBL" id="SKB24891.1"/>
    </source>
</evidence>
<reference evidence="10" key="1">
    <citation type="submission" date="2017-02" db="EMBL/GenBank/DDBJ databases">
        <authorList>
            <person name="Varghese N."/>
            <person name="Submissions S."/>
        </authorList>
    </citation>
    <scope>NUCLEOTIDE SEQUENCE [LARGE SCALE GENOMIC DNA]</scope>
    <source>
        <strain evidence="10">ATCC 35199</strain>
    </source>
</reference>
<dbReference type="SUPFAM" id="SSF53448">
    <property type="entry name" value="Nucleotide-diphospho-sugar transferases"/>
    <property type="match status" value="1"/>
</dbReference>
<keyword evidence="3 9" id="KW-0808">Transferase</keyword>
<evidence type="ECO:0000256" key="6">
    <source>
        <dbReference type="ARBA" id="ARBA00022989"/>
    </source>
</evidence>
<keyword evidence="4" id="KW-0812">Transmembrane</keyword>
<sequence length="250" mass="29481">MKSKISIVVPVYNSSLTLMSLFKEIYSEFINKNKDFEVIFVNDSSKDESLDVLNKIYSEYPDKTTVISLKKNYGQQNAILCGFRYCVYDLVVTMDDDLQNPVTEIFKMEERLNQGFDAVYGVAKHKQHNLYRNLGSKLTNSTFNVLVGKPKHIKIGSFRVIRKNIIDEIIKTDKNFIYISALLFKRTTNVTYIDVSHRRREVGKSNYNIRKLVRLYINLIIYYSRLNFDTYINKRPQYEIDFIKLRRKNS</sequence>
<organism evidence="9 10">
    <name type="scientific">Acetoanaerobium noterae</name>
    <dbReference type="NCBI Taxonomy" id="745369"/>
    <lineage>
        <taxon>Bacteria</taxon>
        <taxon>Bacillati</taxon>
        <taxon>Bacillota</taxon>
        <taxon>Clostridia</taxon>
        <taxon>Peptostreptococcales</taxon>
        <taxon>Filifactoraceae</taxon>
        <taxon>Acetoanaerobium</taxon>
    </lineage>
</organism>
<evidence type="ECO:0000256" key="4">
    <source>
        <dbReference type="ARBA" id="ARBA00022692"/>
    </source>
</evidence>
<keyword evidence="6" id="KW-1133">Transmembrane helix</keyword>
<dbReference type="InterPro" id="IPR029044">
    <property type="entry name" value="Nucleotide-diphossugar_trans"/>
</dbReference>
<dbReference type="CDD" id="cd04187">
    <property type="entry name" value="DPM1_like_bac"/>
    <property type="match status" value="1"/>
</dbReference>
<evidence type="ECO:0000256" key="2">
    <source>
        <dbReference type="ARBA" id="ARBA00022676"/>
    </source>
</evidence>
<accession>A0A1T4ZQ35</accession>
<dbReference type="OrthoDB" id="1640114at2"/>
<dbReference type="EMBL" id="FUYN01000001">
    <property type="protein sequence ID" value="SKB24891.1"/>
    <property type="molecule type" value="Genomic_DNA"/>
</dbReference>
<dbReference type="PANTHER" id="PTHR48090:SF3">
    <property type="entry name" value="UNDECAPRENYL-PHOSPHATE 4-DEOXY-4-FORMAMIDO-L-ARABINOSE TRANSFERASE"/>
    <property type="match status" value="1"/>
</dbReference>
<dbReference type="InterPro" id="IPR001173">
    <property type="entry name" value="Glyco_trans_2-like"/>
</dbReference>
<evidence type="ECO:0000256" key="1">
    <source>
        <dbReference type="ARBA" id="ARBA00022475"/>
    </source>
</evidence>
<dbReference type="PANTHER" id="PTHR48090">
    <property type="entry name" value="UNDECAPRENYL-PHOSPHATE 4-DEOXY-4-FORMAMIDO-L-ARABINOSE TRANSFERASE-RELATED"/>
    <property type="match status" value="1"/>
</dbReference>
<dbReference type="AlphaFoldDB" id="A0A1T4ZQ35"/>
<feature type="domain" description="Glycosyltransferase 2-like" evidence="8">
    <location>
        <begin position="6"/>
        <end position="169"/>
    </location>
</feature>
<dbReference type="Gene3D" id="3.90.550.10">
    <property type="entry name" value="Spore Coat Polysaccharide Biosynthesis Protein SpsA, Chain A"/>
    <property type="match status" value="1"/>
</dbReference>